<dbReference type="AlphaFoldDB" id="A0A1V1VCR9"/>
<dbReference type="RefSeq" id="WP_086958560.1">
    <property type="nucleotide sequence ID" value="NZ_AP018046.1"/>
</dbReference>
<dbReference type="Pfam" id="PF12833">
    <property type="entry name" value="HTH_18"/>
    <property type="match status" value="1"/>
</dbReference>
<reference evidence="5" key="1">
    <citation type="journal article" date="2017" name="Genome Announc.">
        <title>Whole-Genome Sequence of Photobacterium damselae subsp. piscicida Strain 91-197, Isolated from Hybrid Striped Bass (Morone sp.) in the United States.</title>
        <authorList>
            <person name="Teru Y."/>
            <person name="Hikima J."/>
            <person name="Kono T."/>
            <person name="Sakai M."/>
            <person name="Takano T."/>
            <person name="Hawke J.P."/>
            <person name="Takeyama H."/>
            <person name="Aoki T."/>
        </authorList>
    </citation>
    <scope>NUCLEOTIDE SEQUENCE</scope>
    <source>
        <strain evidence="5">91-197</strain>
    </source>
</reference>
<dbReference type="Proteomes" id="UP000516656">
    <property type="component" value="Chromosome 2"/>
</dbReference>
<evidence type="ECO:0000259" key="4">
    <source>
        <dbReference type="PROSITE" id="PS01124"/>
    </source>
</evidence>
<dbReference type="GO" id="GO:0003700">
    <property type="term" value="F:DNA-binding transcription factor activity"/>
    <property type="evidence" value="ECO:0007669"/>
    <property type="project" value="InterPro"/>
</dbReference>
<reference evidence="7" key="2">
    <citation type="submission" date="2017-05" db="EMBL/GenBank/DDBJ databases">
        <title>Whole genome sequence of fish pathogenic bacteria, Photobacterium damselae subsp. piscicida, strain 91-197, isolated from hybrid striped bass (Morone sp.) in USA.</title>
        <authorList>
            <person name="Teru Y."/>
            <person name="Hikima J."/>
            <person name="Kono T."/>
            <person name="Sakai M."/>
            <person name="Takano T."/>
            <person name="Hawke J.P."/>
            <person name="Takeyama H."/>
            <person name="Aoki T."/>
        </authorList>
    </citation>
    <scope>NUCLEOTIDE SEQUENCE [LARGE SCALE GENOMIC DNA]</scope>
    <source>
        <strain evidence="7">91-197</strain>
    </source>
</reference>
<dbReference type="SMART" id="SM00342">
    <property type="entry name" value="HTH_ARAC"/>
    <property type="match status" value="1"/>
</dbReference>
<evidence type="ECO:0000256" key="3">
    <source>
        <dbReference type="ARBA" id="ARBA00023163"/>
    </source>
</evidence>
<gene>
    <name evidence="6" type="ORF">IC627_19270</name>
    <name evidence="5" type="ORF">PDPUS_2_01312</name>
</gene>
<dbReference type="EMBL" id="CP061855">
    <property type="protein sequence ID" value="QOD57998.1"/>
    <property type="molecule type" value="Genomic_DNA"/>
</dbReference>
<proteinExistence type="predicted"/>
<dbReference type="InterPro" id="IPR020449">
    <property type="entry name" value="Tscrpt_reg_AraC-type_HTH"/>
</dbReference>
<dbReference type="PROSITE" id="PS01124">
    <property type="entry name" value="HTH_ARAC_FAMILY_2"/>
    <property type="match status" value="1"/>
</dbReference>
<protein>
    <submittedName>
        <fullName evidence="5">DNA-binding transcriptional activator FeaR</fullName>
    </submittedName>
    <submittedName>
        <fullName evidence="6">Helix-turn-helix transcriptional regulator</fullName>
    </submittedName>
</protein>
<sequence length="338" mass="38676">MELKCHTSSKNSPLIHTGWIALLSDSEQTSLVPSGTTHSEEWDVHQFRTFYRQKTLTQSLNEFPFDLTNQISPLSFGEYSLRIWTAPTLLTAIKDACHYSPLLGLPIRCLFHETKNDVIDIWFINHETSSKESDMSHNETMLVISAFISMLDANASTNIDFDLFIPKWQSSLDIKKQTEKYAHCRIHEGYPIHRLVIKKQQLDVGSSYANNAIYQQMGHLLDTELTGLKKTNITQQVYSTLDTLPSLYEASGEHIAKVMNISFRTLNRRLAEVETSYRGVLEKYKLEKALVWLENSNISMTEVASRLGFSDLSTFSRAFKRWTGVCPSQLSNHPYLIN</sequence>
<reference evidence="6 8" key="3">
    <citation type="submission" date="2020-09" db="EMBL/GenBank/DDBJ databases">
        <title>Complete, closed and curated genome sequences of Photobacterium damselae subsp. piscicida isolates from Australia indicate localised evolution and additional plasmid-borne pathogenicity mechanisms.</title>
        <authorList>
            <person name="Baseggio L."/>
            <person name="Silayeva O."/>
            <person name="Buller N."/>
            <person name="Landos M."/>
            <person name="Engelstaedter J."/>
            <person name="Barnes A.C."/>
        </authorList>
    </citation>
    <scope>NUCLEOTIDE SEQUENCE [LARGE SCALE GENOMIC DNA]</scope>
    <source>
        <strain evidence="6 8">AS-16-0540-1</strain>
    </source>
</reference>
<evidence type="ECO:0000313" key="8">
    <source>
        <dbReference type="Proteomes" id="UP000516656"/>
    </source>
</evidence>
<keyword evidence="1" id="KW-0805">Transcription regulation</keyword>
<evidence type="ECO:0000313" key="7">
    <source>
        <dbReference type="Proteomes" id="UP000218676"/>
    </source>
</evidence>
<keyword evidence="3" id="KW-0804">Transcription</keyword>
<dbReference type="PANTHER" id="PTHR47894:SF1">
    <property type="entry name" value="HTH-TYPE TRANSCRIPTIONAL REGULATOR VQSM"/>
    <property type="match status" value="1"/>
</dbReference>
<dbReference type="PANTHER" id="PTHR47894">
    <property type="entry name" value="HTH-TYPE TRANSCRIPTIONAL REGULATOR GADX"/>
    <property type="match status" value="1"/>
</dbReference>
<dbReference type="InterPro" id="IPR018060">
    <property type="entry name" value="HTH_AraC"/>
</dbReference>
<dbReference type="PRINTS" id="PR00032">
    <property type="entry name" value="HTHARAC"/>
</dbReference>
<feature type="domain" description="HTH araC/xylS-type" evidence="4">
    <location>
        <begin position="235"/>
        <end position="333"/>
    </location>
</feature>
<evidence type="ECO:0000256" key="1">
    <source>
        <dbReference type="ARBA" id="ARBA00023015"/>
    </source>
</evidence>
<accession>A0A1V1VCR9</accession>
<dbReference type="Proteomes" id="UP000218676">
    <property type="component" value="Chromosome 2"/>
</dbReference>
<organism evidence="6 8">
    <name type="scientific">Photobacterium damsela subsp. piscicida</name>
    <name type="common">Pasteurella piscicida</name>
    <dbReference type="NCBI Taxonomy" id="38294"/>
    <lineage>
        <taxon>Bacteria</taxon>
        <taxon>Pseudomonadati</taxon>
        <taxon>Pseudomonadota</taxon>
        <taxon>Gammaproteobacteria</taxon>
        <taxon>Vibrionales</taxon>
        <taxon>Vibrionaceae</taxon>
        <taxon>Photobacterium</taxon>
    </lineage>
</organism>
<evidence type="ECO:0000313" key="5">
    <source>
        <dbReference type="EMBL" id="BAX55897.1"/>
    </source>
</evidence>
<dbReference type="InterPro" id="IPR009057">
    <property type="entry name" value="Homeodomain-like_sf"/>
</dbReference>
<keyword evidence="2 5" id="KW-0238">DNA-binding</keyword>
<dbReference type="GO" id="GO:0005829">
    <property type="term" value="C:cytosol"/>
    <property type="evidence" value="ECO:0007669"/>
    <property type="project" value="TreeGrafter"/>
</dbReference>
<name>A0A1V1VCR9_PHODP</name>
<dbReference type="SUPFAM" id="SSF46689">
    <property type="entry name" value="Homeodomain-like"/>
    <property type="match status" value="1"/>
</dbReference>
<evidence type="ECO:0000256" key="2">
    <source>
        <dbReference type="ARBA" id="ARBA00023125"/>
    </source>
</evidence>
<dbReference type="Gene3D" id="1.10.10.60">
    <property type="entry name" value="Homeodomain-like"/>
    <property type="match status" value="1"/>
</dbReference>
<evidence type="ECO:0000313" key="6">
    <source>
        <dbReference type="EMBL" id="QOD57998.1"/>
    </source>
</evidence>
<dbReference type="GO" id="GO:0000976">
    <property type="term" value="F:transcription cis-regulatory region binding"/>
    <property type="evidence" value="ECO:0007669"/>
    <property type="project" value="TreeGrafter"/>
</dbReference>
<dbReference type="EMBL" id="AP018046">
    <property type="protein sequence ID" value="BAX55897.1"/>
    <property type="molecule type" value="Genomic_DNA"/>
</dbReference>